<evidence type="ECO:0000259" key="2">
    <source>
        <dbReference type="Pfam" id="PF09335"/>
    </source>
</evidence>
<evidence type="ECO:0000256" key="1">
    <source>
        <dbReference type="SAM" id="Phobius"/>
    </source>
</evidence>
<feature type="transmembrane region" description="Helical" evidence="1">
    <location>
        <begin position="123"/>
        <end position="145"/>
    </location>
</feature>
<sequence>MAFVKDSLMAYFLLFLSAFGAATLLPLQSEAVLFSLFVLQQHPVVLLLCVATLGNVLGSCVNWWLGLQIEHLKHKKWFPVSAKQLEKAQKIYHRYGFYSLLLSWAPIIGDPITLIAGVLKENFWRFVIVVSFAKAGRYLFIYLLYIGLIH</sequence>
<keyword evidence="1" id="KW-0812">Transmembrane</keyword>
<proteinExistence type="predicted"/>
<dbReference type="PATRIC" id="fig|1257043.3.peg.1106"/>
<feature type="transmembrane region" description="Helical" evidence="1">
    <location>
        <begin position="95"/>
        <end position="117"/>
    </location>
</feature>
<reference evidence="3 4" key="1">
    <citation type="submission" date="2013-02" db="EMBL/GenBank/DDBJ databases">
        <title>The Genome Sequence of Acinetobacter ursingii NIPH ANC_3649.</title>
        <authorList>
            <consortium name="The Broad Institute Genome Sequencing Platform"/>
            <consortium name="The Broad Institute Genome Sequencing Center for Infectious Disease"/>
            <person name="Cerqueira G."/>
            <person name="Feldgarden M."/>
            <person name="Courvalin P."/>
            <person name="Perichon B."/>
            <person name="Grillot-Courvalin C."/>
            <person name="Clermont D."/>
            <person name="Rocha E."/>
            <person name="Yoon E.-J."/>
            <person name="Nemec A."/>
            <person name="Walker B."/>
            <person name="Young S.K."/>
            <person name="Zeng Q."/>
            <person name="Gargeya S."/>
            <person name="Fitzgerald M."/>
            <person name="Haas B."/>
            <person name="Abouelleil A."/>
            <person name="Alvarado L."/>
            <person name="Arachchi H.M."/>
            <person name="Berlin A.M."/>
            <person name="Chapman S.B."/>
            <person name="Dewar J."/>
            <person name="Goldberg J."/>
            <person name="Griggs A."/>
            <person name="Gujja S."/>
            <person name="Hansen M."/>
            <person name="Howarth C."/>
            <person name="Imamovic A."/>
            <person name="Larimer J."/>
            <person name="McCowan C."/>
            <person name="Murphy C."/>
            <person name="Neiman D."/>
            <person name="Pearson M."/>
            <person name="Priest M."/>
            <person name="Roberts A."/>
            <person name="Saif S."/>
            <person name="Shea T."/>
            <person name="Sisk P."/>
            <person name="Sykes S."/>
            <person name="Wortman J."/>
            <person name="Nusbaum C."/>
            <person name="Birren B."/>
        </authorList>
    </citation>
    <scope>NUCLEOTIDE SEQUENCE [LARGE SCALE GENOMIC DNA]</scope>
    <source>
        <strain evidence="3 4">ANC 3649</strain>
    </source>
</reference>
<dbReference type="PANTHER" id="PTHR42709">
    <property type="entry name" value="ALKALINE PHOSPHATASE LIKE PROTEIN"/>
    <property type="match status" value="1"/>
</dbReference>
<dbReference type="InterPro" id="IPR032816">
    <property type="entry name" value="VTT_dom"/>
</dbReference>
<dbReference type="GO" id="GO:0005886">
    <property type="term" value="C:plasma membrane"/>
    <property type="evidence" value="ECO:0007669"/>
    <property type="project" value="UniProtKB-ARBA"/>
</dbReference>
<organism evidence="3 4">
    <name type="scientific">Acinetobacter ursingii ANC 3649</name>
    <dbReference type="NCBI Taxonomy" id="1257043"/>
    <lineage>
        <taxon>Bacteria</taxon>
        <taxon>Pseudomonadati</taxon>
        <taxon>Pseudomonadota</taxon>
        <taxon>Gammaproteobacteria</taxon>
        <taxon>Moraxellales</taxon>
        <taxon>Moraxellaceae</taxon>
        <taxon>Acinetobacter</taxon>
    </lineage>
</organism>
<keyword evidence="1" id="KW-0472">Membrane</keyword>
<comment type="caution">
    <text evidence="3">The sequence shown here is derived from an EMBL/GenBank/DDBJ whole genome shotgun (WGS) entry which is preliminary data.</text>
</comment>
<protein>
    <recommendedName>
        <fullName evidence="2">VTT domain-containing protein</fullName>
    </recommendedName>
</protein>
<gene>
    <name evidence="3" type="ORF">F942_01140</name>
</gene>
<dbReference type="PANTHER" id="PTHR42709:SF4">
    <property type="entry name" value="INNER MEMBRANE PROTEIN YQAA"/>
    <property type="match status" value="1"/>
</dbReference>
<feature type="transmembrane region" description="Helical" evidence="1">
    <location>
        <begin position="45"/>
        <end position="65"/>
    </location>
</feature>
<dbReference type="HOGENOM" id="CLU_125997_0_0_6"/>
<dbReference type="Proteomes" id="UP000013276">
    <property type="component" value="Unassembled WGS sequence"/>
</dbReference>
<dbReference type="AlphaFoldDB" id="N9C3I5"/>
<keyword evidence="1" id="KW-1133">Transmembrane helix</keyword>
<accession>N9C3I5</accession>
<evidence type="ECO:0000313" key="3">
    <source>
        <dbReference type="EMBL" id="ENV80417.1"/>
    </source>
</evidence>
<dbReference type="InterPro" id="IPR051311">
    <property type="entry name" value="DedA_domain"/>
</dbReference>
<dbReference type="EMBL" id="APQC01000006">
    <property type="protein sequence ID" value="ENV80417.1"/>
    <property type="molecule type" value="Genomic_DNA"/>
</dbReference>
<feature type="domain" description="VTT" evidence="2">
    <location>
        <begin position="37"/>
        <end position="143"/>
    </location>
</feature>
<keyword evidence="4" id="KW-1185">Reference proteome</keyword>
<dbReference type="Pfam" id="PF09335">
    <property type="entry name" value="VTT_dom"/>
    <property type="match status" value="1"/>
</dbReference>
<name>N9C3I5_9GAMM</name>
<evidence type="ECO:0000313" key="4">
    <source>
        <dbReference type="Proteomes" id="UP000013276"/>
    </source>
</evidence>